<name>A0A3B0X1S8_9ZZZZ</name>
<reference evidence="1" key="1">
    <citation type="submission" date="2018-06" db="EMBL/GenBank/DDBJ databases">
        <authorList>
            <person name="Zhirakovskaya E."/>
        </authorList>
    </citation>
    <scope>NUCLEOTIDE SEQUENCE</scope>
</reference>
<sequence length="46" mass="5426">MLILKFTIHYSLLQMSPVNSQIAYILHKRPYRETSSILELITKDYG</sequence>
<gene>
    <name evidence="1" type="ORF">MNBD_GAMMA05-200</name>
</gene>
<accession>A0A3B0X1S8</accession>
<evidence type="ECO:0000313" key="1">
    <source>
        <dbReference type="EMBL" id="VAW50586.1"/>
    </source>
</evidence>
<protein>
    <submittedName>
        <fullName evidence="1">Uncharacterized protein</fullName>
    </submittedName>
</protein>
<organism evidence="1">
    <name type="scientific">hydrothermal vent metagenome</name>
    <dbReference type="NCBI Taxonomy" id="652676"/>
    <lineage>
        <taxon>unclassified sequences</taxon>
        <taxon>metagenomes</taxon>
        <taxon>ecological metagenomes</taxon>
    </lineage>
</organism>
<dbReference type="Gene3D" id="2.40.50.140">
    <property type="entry name" value="Nucleic acid-binding proteins"/>
    <property type="match status" value="1"/>
</dbReference>
<dbReference type="AlphaFoldDB" id="A0A3B0X1S8"/>
<proteinExistence type="predicted"/>
<feature type="non-terminal residue" evidence="1">
    <location>
        <position position="46"/>
    </location>
</feature>
<dbReference type="InterPro" id="IPR012340">
    <property type="entry name" value="NA-bd_OB-fold"/>
</dbReference>
<dbReference type="EMBL" id="UOFE01000005">
    <property type="protein sequence ID" value="VAW50586.1"/>
    <property type="molecule type" value="Genomic_DNA"/>
</dbReference>